<dbReference type="CDD" id="cd15482">
    <property type="entry name" value="Sialidase_non-viral"/>
    <property type="match status" value="1"/>
</dbReference>
<dbReference type="SUPFAM" id="SSF50939">
    <property type="entry name" value="Sialidases"/>
    <property type="match status" value="1"/>
</dbReference>
<dbReference type="AlphaFoldDB" id="A0A9D1K8D4"/>
<evidence type="ECO:0000259" key="1">
    <source>
        <dbReference type="Pfam" id="PF13088"/>
    </source>
</evidence>
<dbReference type="PANTHER" id="PTHR43752:SF2">
    <property type="entry name" value="BNR_ASP-BOX REPEAT FAMILY PROTEIN"/>
    <property type="match status" value="1"/>
</dbReference>
<protein>
    <submittedName>
        <fullName evidence="2">Exo-alpha-sialidase</fullName>
    </submittedName>
</protein>
<organism evidence="2 3">
    <name type="scientific">Candidatus Alectryocaccomicrobium excrementavium</name>
    <dbReference type="NCBI Taxonomy" id="2840668"/>
    <lineage>
        <taxon>Bacteria</taxon>
        <taxon>Bacillati</taxon>
        <taxon>Bacillota</taxon>
        <taxon>Clostridia</taxon>
        <taxon>Candidatus Alectryocaccomicrobium</taxon>
    </lineage>
</organism>
<dbReference type="EMBL" id="DVJN01000240">
    <property type="protein sequence ID" value="HIS93868.1"/>
    <property type="molecule type" value="Genomic_DNA"/>
</dbReference>
<proteinExistence type="predicted"/>
<dbReference type="PANTHER" id="PTHR43752">
    <property type="entry name" value="BNR/ASP-BOX REPEAT FAMILY PROTEIN"/>
    <property type="match status" value="1"/>
</dbReference>
<comment type="caution">
    <text evidence="2">The sequence shown here is derived from an EMBL/GenBank/DDBJ whole genome shotgun (WGS) entry which is preliminary data.</text>
</comment>
<dbReference type="InterPro" id="IPR011040">
    <property type="entry name" value="Sialidase"/>
</dbReference>
<sequence length="364" mass="40469">MYELLAPGCRPESAIRPANIAYHRIFDTVKETGGLRFLHGVALESWQGRLMTCFALNDNAENSITERLVARSSDDGGLHWSPLQTVSQQRAHANSHSVFCVHEGVLWCFGPRFDGLGAPPITKSGHTRIHFLNLRMEAWRFQNETWQEMGLVGGDFWPLGAPEPMGNGNWLIAGCDEQWRAAFAISHGDDFTQWEIAHPDIGEEVFTEAGAWVRGNCVFAIMRNQSIVSEGKYCAAITCSYDYGKTFASCEISNLPMATTKPFCGRFHDGRPYLIFNESISGKPHDRGRLILGICNTKEFCIDQVWLIDEGSHAASGRQLSLSYPYAKQLGNLLYVAYSYESMPGAGYNQNDAMLAVIPVADLT</sequence>
<dbReference type="Proteomes" id="UP000824140">
    <property type="component" value="Unassembled WGS sequence"/>
</dbReference>
<feature type="domain" description="Sialidase" evidence="1">
    <location>
        <begin position="162"/>
        <end position="333"/>
    </location>
</feature>
<accession>A0A9D1K8D4</accession>
<dbReference type="InterPro" id="IPR036278">
    <property type="entry name" value="Sialidase_sf"/>
</dbReference>
<reference evidence="2" key="2">
    <citation type="journal article" date="2021" name="PeerJ">
        <title>Extensive microbial diversity within the chicken gut microbiome revealed by metagenomics and culture.</title>
        <authorList>
            <person name="Gilroy R."/>
            <person name="Ravi A."/>
            <person name="Getino M."/>
            <person name="Pursley I."/>
            <person name="Horton D.L."/>
            <person name="Alikhan N.F."/>
            <person name="Baker D."/>
            <person name="Gharbi K."/>
            <person name="Hall N."/>
            <person name="Watson M."/>
            <person name="Adriaenssens E.M."/>
            <person name="Foster-Nyarko E."/>
            <person name="Jarju S."/>
            <person name="Secka A."/>
            <person name="Antonio M."/>
            <person name="Oren A."/>
            <person name="Chaudhuri R.R."/>
            <person name="La Ragione R."/>
            <person name="Hildebrand F."/>
            <person name="Pallen M.J."/>
        </authorList>
    </citation>
    <scope>NUCLEOTIDE SEQUENCE</scope>
    <source>
        <strain evidence="2">13766</strain>
    </source>
</reference>
<evidence type="ECO:0000313" key="3">
    <source>
        <dbReference type="Proteomes" id="UP000824140"/>
    </source>
</evidence>
<evidence type="ECO:0000313" key="2">
    <source>
        <dbReference type="EMBL" id="HIS93868.1"/>
    </source>
</evidence>
<name>A0A9D1K8D4_9FIRM</name>
<gene>
    <name evidence="2" type="ORF">IAA84_12705</name>
</gene>
<dbReference type="Pfam" id="PF13088">
    <property type="entry name" value="BNR_2"/>
    <property type="match status" value="1"/>
</dbReference>
<reference evidence="2" key="1">
    <citation type="submission" date="2020-10" db="EMBL/GenBank/DDBJ databases">
        <authorList>
            <person name="Gilroy R."/>
        </authorList>
    </citation>
    <scope>NUCLEOTIDE SEQUENCE</scope>
    <source>
        <strain evidence="2">13766</strain>
    </source>
</reference>